<dbReference type="Gene3D" id="3.40.50.150">
    <property type="entry name" value="Vaccinia Virus protein VP39"/>
    <property type="match status" value="1"/>
</dbReference>
<dbReference type="InterPro" id="IPR050390">
    <property type="entry name" value="C5-Methyltransferase"/>
</dbReference>
<evidence type="ECO:0000256" key="4">
    <source>
        <dbReference type="ARBA" id="ARBA00022691"/>
    </source>
</evidence>
<dbReference type="RefSeq" id="WP_034296362.1">
    <property type="nucleotide sequence ID" value="NZ_CP091519.2"/>
</dbReference>
<keyword evidence="5" id="KW-0680">Restriction system</keyword>
<gene>
    <name evidence="9" type="primary">hpaIIM_2</name>
    <name evidence="9" type="ORF">NCTC10283_01839</name>
</gene>
<feature type="active site" evidence="7">
    <location>
        <position position="81"/>
    </location>
</feature>
<dbReference type="OrthoDB" id="9813719at2"/>
<dbReference type="PROSITE" id="PS00095">
    <property type="entry name" value="C5_MTASE_2"/>
    <property type="match status" value="1"/>
</dbReference>
<accession>A0A376BU36</accession>
<dbReference type="InterPro" id="IPR001525">
    <property type="entry name" value="C5_MeTfrase"/>
</dbReference>
<evidence type="ECO:0000256" key="5">
    <source>
        <dbReference type="ARBA" id="ARBA00022747"/>
    </source>
</evidence>
<evidence type="ECO:0000256" key="6">
    <source>
        <dbReference type="ARBA" id="ARBA00047422"/>
    </source>
</evidence>
<dbReference type="NCBIfam" id="TIGR00675">
    <property type="entry name" value="dcm"/>
    <property type="match status" value="1"/>
</dbReference>
<proteinExistence type="inferred from homology"/>
<sequence>MNDLSTEHKRKPTVGSLFAGIGGFDIGFENAGFTTSWQVEIHDIARAVLADRFPHAKQHRDVRTCLPDLSTVDVIVGGFPCQDVSLMGKRRGFEGERTSLFFSAMHIVTQLSPRWLVLENVCGLFSSNNGLDFQKVIETLAECGYVGYWRVLDARYFGVPTRRRRVFIFAGLHEYPPLELMGDAGPMELNGGTGAEGTAWENAAPTLLAGLRSGSAIDLGFSSIIAMPNGRDKMVERWRASEIDGFLRGLAPSDIEEARGAGNAVVPQVAEWIARKLIKTFE</sequence>
<dbReference type="PRINTS" id="PR00105">
    <property type="entry name" value="C5METTRFRASE"/>
</dbReference>
<evidence type="ECO:0000256" key="1">
    <source>
        <dbReference type="ARBA" id="ARBA00011975"/>
    </source>
</evidence>
<dbReference type="EMBL" id="UFSO01000003">
    <property type="protein sequence ID" value="SSY80285.1"/>
    <property type="molecule type" value="Genomic_DNA"/>
</dbReference>
<dbReference type="EC" id="2.1.1.37" evidence="1"/>
<protein>
    <recommendedName>
        <fullName evidence="1">DNA (cytosine-5-)-methyltransferase</fullName>
        <ecNumber evidence="1">2.1.1.37</ecNumber>
    </recommendedName>
</protein>
<dbReference type="Proteomes" id="UP000254209">
    <property type="component" value="Unassembled WGS sequence"/>
</dbReference>
<evidence type="ECO:0000256" key="7">
    <source>
        <dbReference type="PROSITE-ProRule" id="PRU01016"/>
    </source>
</evidence>
<dbReference type="GO" id="GO:0009307">
    <property type="term" value="P:DNA restriction-modification system"/>
    <property type="evidence" value="ECO:0007669"/>
    <property type="project" value="UniProtKB-KW"/>
</dbReference>
<evidence type="ECO:0000256" key="3">
    <source>
        <dbReference type="ARBA" id="ARBA00022679"/>
    </source>
</evidence>
<dbReference type="Pfam" id="PF00145">
    <property type="entry name" value="DNA_methylase"/>
    <property type="match status" value="1"/>
</dbReference>
<evidence type="ECO:0000256" key="8">
    <source>
        <dbReference type="RuleBase" id="RU000416"/>
    </source>
</evidence>
<evidence type="ECO:0000256" key="2">
    <source>
        <dbReference type="ARBA" id="ARBA00022603"/>
    </source>
</evidence>
<dbReference type="GO" id="GO:0003677">
    <property type="term" value="F:DNA binding"/>
    <property type="evidence" value="ECO:0007669"/>
    <property type="project" value="TreeGrafter"/>
</dbReference>
<name>A0A376BU36_9NEIS</name>
<comment type="catalytic activity">
    <reaction evidence="6">
        <text>a 2'-deoxycytidine in DNA + S-adenosyl-L-methionine = a 5-methyl-2'-deoxycytidine in DNA + S-adenosyl-L-homocysteine + H(+)</text>
        <dbReference type="Rhea" id="RHEA:13681"/>
        <dbReference type="Rhea" id="RHEA-COMP:11369"/>
        <dbReference type="Rhea" id="RHEA-COMP:11370"/>
        <dbReference type="ChEBI" id="CHEBI:15378"/>
        <dbReference type="ChEBI" id="CHEBI:57856"/>
        <dbReference type="ChEBI" id="CHEBI:59789"/>
        <dbReference type="ChEBI" id="CHEBI:85452"/>
        <dbReference type="ChEBI" id="CHEBI:85454"/>
        <dbReference type="EC" id="2.1.1.37"/>
    </reaction>
</comment>
<dbReference type="InterPro" id="IPR031303">
    <property type="entry name" value="C5_meth_CS"/>
</dbReference>
<evidence type="ECO:0000313" key="9">
    <source>
        <dbReference type="EMBL" id="SSY80285.1"/>
    </source>
</evidence>
<dbReference type="SUPFAM" id="SSF53335">
    <property type="entry name" value="S-adenosyl-L-methionine-dependent methyltransferases"/>
    <property type="match status" value="1"/>
</dbReference>
<dbReference type="InterPro" id="IPR029063">
    <property type="entry name" value="SAM-dependent_MTases_sf"/>
</dbReference>
<comment type="similarity">
    <text evidence="7 8">Belongs to the class I-like SAM-binding methyltransferase superfamily. C5-methyltransferase family.</text>
</comment>
<dbReference type="GO" id="GO:0032259">
    <property type="term" value="P:methylation"/>
    <property type="evidence" value="ECO:0007669"/>
    <property type="project" value="UniProtKB-KW"/>
</dbReference>
<dbReference type="AlphaFoldDB" id="A0A376BU36"/>
<keyword evidence="2 7" id="KW-0489">Methyltransferase</keyword>
<dbReference type="PROSITE" id="PS51679">
    <property type="entry name" value="SAM_MT_C5"/>
    <property type="match status" value="1"/>
</dbReference>
<dbReference type="REBASE" id="378044">
    <property type="entry name" value="M.Acr10283ORF1839P"/>
</dbReference>
<evidence type="ECO:0000313" key="10">
    <source>
        <dbReference type="Proteomes" id="UP000254209"/>
    </source>
</evidence>
<reference evidence="9 10" key="1">
    <citation type="submission" date="2018-06" db="EMBL/GenBank/DDBJ databases">
        <authorList>
            <consortium name="Pathogen Informatics"/>
            <person name="Doyle S."/>
        </authorList>
    </citation>
    <scope>NUCLEOTIDE SEQUENCE [LARGE SCALE GENOMIC DNA]</scope>
    <source>
        <strain evidence="9 10">NCTC10283</strain>
    </source>
</reference>
<dbReference type="GO" id="GO:0003886">
    <property type="term" value="F:DNA (cytosine-5-)-methyltransferase activity"/>
    <property type="evidence" value="ECO:0007669"/>
    <property type="project" value="UniProtKB-EC"/>
</dbReference>
<dbReference type="GO" id="GO:0044027">
    <property type="term" value="P:negative regulation of gene expression via chromosomal CpG island methylation"/>
    <property type="evidence" value="ECO:0007669"/>
    <property type="project" value="TreeGrafter"/>
</dbReference>
<keyword evidence="4 7" id="KW-0949">S-adenosyl-L-methionine</keyword>
<dbReference type="PANTHER" id="PTHR10629">
    <property type="entry name" value="CYTOSINE-SPECIFIC METHYLTRANSFERASE"/>
    <property type="match status" value="1"/>
</dbReference>
<keyword evidence="10" id="KW-1185">Reference proteome</keyword>
<dbReference type="STRING" id="1120980.GCA_000745955_00096"/>
<keyword evidence="3 7" id="KW-0808">Transferase</keyword>
<dbReference type="PANTHER" id="PTHR10629:SF52">
    <property type="entry name" value="DNA (CYTOSINE-5)-METHYLTRANSFERASE 1"/>
    <property type="match status" value="1"/>
</dbReference>
<organism evidence="9 10">
    <name type="scientific">Alysiella crassa</name>
    <dbReference type="NCBI Taxonomy" id="153491"/>
    <lineage>
        <taxon>Bacteria</taxon>
        <taxon>Pseudomonadati</taxon>
        <taxon>Pseudomonadota</taxon>
        <taxon>Betaproteobacteria</taxon>
        <taxon>Neisseriales</taxon>
        <taxon>Neisseriaceae</taxon>
        <taxon>Alysiella</taxon>
    </lineage>
</organism>